<evidence type="ECO:0000313" key="2">
    <source>
        <dbReference type="EMBL" id="CAK9858930.1"/>
    </source>
</evidence>
<name>A0ABP1A8T0_9BRYO</name>
<accession>A0ABP1A8T0</accession>
<protein>
    <submittedName>
        <fullName evidence="2">Uncharacterized protein</fullName>
    </submittedName>
</protein>
<dbReference type="Proteomes" id="UP001497522">
    <property type="component" value="Chromosome 1"/>
</dbReference>
<keyword evidence="3" id="KW-1185">Reference proteome</keyword>
<reference evidence="2 3" key="1">
    <citation type="submission" date="2024-03" db="EMBL/GenBank/DDBJ databases">
        <authorList>
            <consortium name="ELIXIR-Norway"/>
            <consortium name="Elixir Norway"/>
        </authorList>
    </citation>
    <scope>NUCLEOTIDE SEQUENCE [LARGE SCALE GENOMIC DNA]</scope>
</reference>
<evidence type="ECO:0000313" key="3">
    <source>
        <dbReference type="Proteomes" id="UP001497522"/>
    </source>
</evidence>
<sequence length="93" mass="10370">MMSGVQAGCEEARVVWGEGRSRTCYLLTPPFLHLSLQHQLPPLLTGPHHPNLLPRNHSDRHARSGKQTGICADLSPKTLRDESVAKQQQQQQP</sequence>
<evidence type="ECO:0000256" key="1">
    <source>
        <dbReference type="SAM" id="MobiDB-lite"/>
    </source>
</evidence>
<feature type="region of interest" description="Disordered" evidence="1">
    <location>
        <begin position="43"/>
        <end position="93"/>
    </location>
</feature>
<organism evidence="2 3">
    <name type="scientific">Sphagnum jensenii</name>
    <dbReference type="NCBI Taxonomy" id="128206"/>
    <lineage>
        <taxon>Eukaryota</taxon>
        <taxon>Viridiplantae</taxon>
        <taxon>Streptophyta</taxon>
        <taxon>Embryophyta</taxon>
        <taxon>Bryophyta</taxon>
        <taxon>Sphagnophytina</taxon>
        <taxon>Sphagnopsida</taxon>
        <taxon>Sphagnales</taxon>
        <taxon>Sphagnaceae</taxon>
        <taxon>Sphagnum</taxon>
    </lineage>
</organism>
<gene>
    <name evidence="2" type="ORF">CSSPJE1EN2_LOCUS1925</name>
</gene>
<proteinExistence type="predicted"/>
<dbReference type="EMBL" id="OZ023702">
    <property type="protein sequence ID" value="CAK9858930.1"/>
    <property type="molecule type" value="Genomic_DNA"/>
</dbReference>